<evidence type="ECO:0000256" key="3">
    <source>
        <dbReference type="ARBA" id="ARBA00022679"/>
    </source>
</evidence>
<dbReference type="InterPro" id="IPR013968">
    <property type="entry name" value="PKS_KR"/>
</dbReference>
<dbReference type="InterPro" id="IPR050091">
    <property type="entry name" value="PKS_NRPS_Biosynth_Enz"/>
</dbReference>
<dbReference type="EMBL" id="MSKS01000001">
    <property type="protein sequence ID" value="OLO73187.1"/>
    <property type="molecule type" value="Genomic_DNA"/>
</dbReference>
<dbReference type="Pfam" id="PF02801">
    <property type="entry name" value="Ketoacyl-synt_C"/>
    <property type="match status" value="1"/>
</dbReference>
<organism evidence="7 8">
    <name type="scientific">Actinomyces oris</name>
    <dbReference type="NCBI Taxonomy" id="544580"/>
    <lineage>
        <taxon>Bacteria</taxon>
        <taxon>Bacillati</taxon>
        <taxon>Actinomycetota</taxon>
        <taxon>Actinomycetes</taxon>
        <taxon>Actinomycetales</taxon>
        <taxon>Actinomycetaceae</taxon>
        <taxon>Actinomyces</taxon>
    </lineage>
</organism>
<dbReference type="PROSITE" id="PS50075">
    <property type="entry name" value="CARRIER"/>
    <property type="match status" value="1"/>
</dbReference>
<dbReference type="PANTHER" id="PTHR43775">
    <property type="entry name" value="FATTY ACID SYNTHASE"/>
    <property type="match status" value="1"/>
</dbReference>
<dbReference type="InterPro" id="IPR014031">
    <property type="entry name" value="Ketoacyl_synth_C"/>
</dbReference>
<dbReference type="Gene3D" id="3.40.366.10">
    <property type="entry name" value="Malonyl-Coenzyme A Acyl Carrier Protein, domain 2"/>
    <property type="match status" value="1"/>
</dbReference>
<dbReference type="GO" id="GO:0006633">
    <property type="term" value="P:fatty acid biosynthetic process"/>
    <property type="evidence" value="ECO:0007669"/>
    <property type="project" value="InterPro"/>
</dbReference>
<dbReference type="Gene3D" id="3.40.50.720">
    <property type="entry name" value="NAD(P)-binding Rossmann-like Domain"/>
    <property type="match status" value="1"/>
</dbReference>
<dbReference type="SUPFAM" id="SSF51412">
    <property type="entry name" value="Inosine monophosphate dehydrogenase (IMPDH)"/>
    <property type="match status" value="1"/>
</dbReference>
<evidence type="ECO:0000313" key="7">
    <source>
        <dbReference type="EMBL" id="OLO73187.1"/>
    </source>
</evidence>
<dbReference type="Pfam" id="PF00698">
    <property type="entry name" value="Acyl_transf_1"/>
    <property type="match status" value="1"/>
</dbReference>
<dbReference type="Gene3D" id="3.20.20.70">
    <property type="entry name" value="Aldolase class I"/>
    <property type="match status" value="1"/>
</dbReference>
<dbReference type="Pfam" id="PF00550">
    <property type="entry name" value="PP-binding"/>
    <property type="match status" value="1"/>
</dbReference>
<feature type="domain" description="Carrier" evidence="5">
    <location>
        <begin position="1557"/>
        <end position="1645"/>
    </location>
</feature>
<dbReference type="Pfam" id="PF08659">
    <property type="entry name" value="KR"/>
    <property type="match status" value="1"/>
</dbReference>
<dbReference type="InterPro" id="IPR036291">
    <property type="entry name" value="NAD(P)-bd_dom_sf"/>
</dbReference>
<feature type="domain" description="Ketosynthase family 3 (KS3)" evidence="6">
    <location>
        <begin position="417"/>
        <end position="857"/>
    </location>
</feature>
<dbReference type="InterPro" id="IPR036736">
    <property type="entry name" value="ACP-like_sf"/>
</dbReference>
<evidence type="ECO:0000256" key="2">
    <source>
        <dbReference type="ARBA" id="ARBA00022553"/>
    </source>
</evidence>
<dbReference type="InterPro" id="IPR057326">
    <property type="entry name" value="KR_dom"/>
</dbReference>
<keyword evidence="4" id="KW-0012">Acyltransferase</keyword>
<dbReference type="SMART" id="SM00822">
    <property type="entry name" value="PKS_KR"/>
    <property type="match status" value="1"/>
</dbReference>
<keyword evidence="2" id="KW-0597">Phosphoprotein</keyword>
<reference evidence="7 8" key="1">
    <citation type="submission" date="2016-12" db="EMBL/GenBank/DDBJ databases">
        <title>Genomic comparison of strains in the 'Actinomyces naeslundii' group.</title>
        <authorList>
            <person name="Mughal S.R."/>
            <person name="Do T."/>
            <person name="Gilbert S.C."/>
            <person name="Witherden E.A."/>
            <person name="Didelot X."/>
            <person name="Beighton D."/>
        </authorList>
    </citation>
    <scope>NUCLEOTIDE SEQUENCE [LARGE SCALE GENOMIC DNA]</scope>
    <source>
        <strain evidence="7 8">WE8B-23</strain>
    </source>
</reference>
<evidence type="ECO:0000313" key="8">
    <source>
        <dbReference type="Proteomes" id="UP000185963"/>
    </source>
</evidence>
<dbReference type="InterPro" id="IPR014030">
    <property type="entry name" value="Ketoacyl_synth_N"/>
</dbReference>
<dbReference type="InterPro" id="IPR013785">
    <property type="entry name" value="Aldolase_TIM"/>
</dbReference>
<dbReference type="Pfam" id="PF00109">
    <property type="entry name" value="ketoacyl-synt"/>
    <property type="match status" value="1"/>
</dbReference>
<proteinExistence type="predicted"/>
<dbReference type="InterPro" id="IPR001227">
    <property type="entry name" value="Ac_transferase_dom_sf"/>
</dbReference>
<dbReference type="GO" id="GO:0004315">
    <property type="term" value="F:3-oxoacyl-[acyl-carrier-protein] synthase activity"/>
    <property type="evidence" value="ECO:0007669"/>
    <property type="project" value="InterPro"/>
</dbReference>
<dbReference type="Pfam" id="PF03060">
    <property type="entry name" value="NMO"/>
    <property type="match status" value="1"/>
</dbReference>
<dbReference type="Gene3D" id="1.10.1200.10">
    <property type="entry name" value="ACP-like"/>
    <property type="match status" value="1"/>
</dbReference>
<dbReference type="GO" id="GO:0004312">
    <property type="term" value="F:fatty acid synthase activity"/>
    <property type="evidence" value="ECO:0007669"/>
    <property type="project" value="TreeGrafter"/>
</dbReference>
<dbReference type="PANTHER" id="PTHR43775:SF51">
    <property type="entry name" value="INACTIVE PHENOLPHTHIOCEROL SYNTHESIS POLYKETIDE SYNTHASE TYPE I PKS1-RELATED"/>
    <property type="match status" value="1"/>
</dbReference>
<comment type="caution">
    <text evidence="7">The sequence shown here is derived from an EMBL/GenBank/DDBJ whole genome shotgun (WGS) entry which is preliminary data.</text>
</comment>
<protein>
    <submittedName>
        <fullName evidence="7">Uncharacterized protein</fullName>
    </submittedName>
</protein>
<evidence type="ECO:0000256" key="4">
    <source>
        <dbReference type="ARBA" id="ARBA00023315"/>
    </source>
</evidence>
<sequence>MIAKLFSQYYGSVREAVTDMAARIKQTADTWRSVNKLNLLDGRAARAQRTKSPFIQGPMTRVSDVPEFVKEVCDANALGTLALAVASPSQAEALLTQAEAVLQGRTWAVGMLGFLDEALVRRHLELVQQSSASAVVLAGGRPYQEKLLRDAGKQCFVHVPSADLLRTFVAAGARCFVFEGAECGGHIGPLYSLPLWELQVSVLLELVDDHKVAAEDLVIAMAGGIHDSSSVAMALLTAADLVEQGSAVSLLMGTAYSLTTEAVRTGAVTQDFCDVVTSATSSARLETAPGHTTRCAPTPLVEEIHAVRESKIRAGEPDQSIWRCLEEMTLGRLRMATKGLVREGEELRPVPVDKRHEGGLYMTGEVSLLIQSTSNTNELHEGILKGLNEVEERLDELSSSRRANVFEQDSDDQSSWGDGIAIVGMSGLFPGGGGIEEFWTHVLECDDLVTDVPDQRWDKEIFYDPGARNVPRADSARGAFLPAVPFDPVYFGIPPLSLTSIEPVQLLALEAARRALVDAGLTPGEVSETVSIVFGAESGSDLSAGISLRTGLPAFTGVLLDGFDAALPRLTGDSFPGMLANVVSGRVANRLDLSGSNFVVDAACASSLAALKVACHELILGDCDVALAGGADTHNGIGDFVMFSSVGALSKSGQSRPFDREADGIVLGEAVGCVVLKRVGDALRDGDRIYATIRGMGSSSDGRASGLTAPRPEGQRRALERAYRCAGADPASVELIEAHGTGTVLGDRIELQALTDFMTAHGADRGQCVVGSVKSQVGHTKCAAGLVGLVKAALSINQGVLPPTAMLASPNPIWDPGSSPFVFRGTAAPWPREPSARVAGVSAFGFGGTNYHCVLTGEHSKPRYLPDPERPVLTAIRGDSLESAQDVARAAVGVLSEGGSGSDVARMLSERYVSSSAPVQIAFTFRTTEDLSRALHVAVDGVTDPGVHRRSKSMPDTVRLAVLFSGQGSQRTSMARTILQRRPGLSWLVQDQGSLISRCFPPLRFADGEMEQDECAVRRTDRAQRLLAMAELAGWMAFSELGAEVSMLAGHSFGELVALAAGGSMSSSTLYGLARARGEAMRRTGDGGAMTALRAGIEDVTALLDRQGDSSLAIANINSSSQVVVGGPQERVEALERAATEAGIVSRRLSVSAAFHTQQMEPASAELAAAALEMVMAPPKVPVYRNAAATPYGDQDRVGEELASQLRSPVDFARMVRTMADDGATVFLEIGPGRVLSPLVTATTGLECLNLDLNAAADVLPDLAAHLLTRGINLNVGWLRRAMEPTSAIGPEYRGIVVDGMGVDTRGNDIEGLTRRPRPCVAIVESGVSSTGLSRATESPSSVSTSTVSQVGSSTYVQGGEVAESELWVSQTDELLGRPIALDLARAFERPMQLAVADQHQEESAEFHQSARRAPSLSERTGQMTTVNDVVLEYLNTSTKIADRQAEIVRTLMEGVSADKSGEVTEFNERRAEPDSRWLIEASAQQHAWPTSSDGILGDEIKAEDFQLNSGKESTHPSSSIPIVSEAMVDRHDDTPTLASDEVLRTADEVASTEVGHSVGDSVINVHDIVLSVIGERTGYPATMIEDELDLESDLGIDSIKRLEIAGDLVRECGLDVDSMNNNDLEDLSKSRTVAAMTQWLLTQRGVKGETLRSDQDCDPQQSTAESEVVDAQPFRLELRMSEALAPRPLDDGTALRLVRTDHPEETSALASELGTLVHDPNLDEVPPGSVLIDFADDRGPDRELPGYFDTLKKLASTPGLEALLVVRRVTCDPIDRTPGRGADGMRGLMRTLALEVPDVLVQYTEVDLPDIDDATCVRRAMDFTYDHAPVHVVTDEGASSFELVPAPLDALVRTGSGPSDDIMGGLGAVGLSPGATFVFFGGGRGITSVVAQRLSALCPGYAYICGSSFPPRESDPRSVLGAETLVDLRQALQLEGLSDLGKIESEARRVLSEREIRETLVSLEASGSTAEYRRVDVRDAHAVEEFLASVAQERGRIDGVVFGSGINRDQLLSRTTRDQFERVYCTKQDGIDNVIDGIDSCGLTPGFVIAFGSIAAVRGSRGQIGYAAGNDGMQSTLTRWGRERGVRTLTINWGPWAPQGIHSGMVSSELERSFLAGGRSLINPSAGADAVVNELSWGPRDCNSVVYLPRGWY</sequence>
<dbReference type="PROSITE" id="PS00606">
    <property type="entry name" value="KS3_1"/>
    <property type="match status" value="1"/>
</dbReference>
<dbReference type="SUPFAM" id="SSF53901">
    <property type="entry name" value="Thiolase-like"/>
    <property type="match status" value="1"/>
</dbReference>
<dbReference type="InterPro" id="IPR016036">
    <property type="entry name" value="Malonyl_transacylase_ACP-bd"/>
</dbReference>
<accession>A0A1Q8WYM1</accession>
<dbReference type="SUPFAM" id="SSF52151">
    <property type="entry name" value="FabD/lysophospholipase-like"/>
    <property type="match status" value="1"/>
</dbReference>
<dbReference type="InterPro" id="IPR009081">
    <property type="entry name" value="PP-bd_ACP"/>
</dbReference>
<evidence type="ECO:0000259" key="6">
    <source>
        <dbReference type="PROSITE" id="PS52004"/>
    </source>
</evidence>
<evidence type="ECO:0000259" key="5">
    <source>
        <dbReference type="PROSITE" id="PS50075"/>
    </source>
</evidence>
<dbReference type="Proteomes" id="UP000185963">
    <property type="component" value="Unassembled WGS sequence"/>
</dbReference>
<name>A0A1Q8WYM1_9ACTO</name>
<dbReference type="PROSITE" id="PS52004">
    <property type="entry name" value="KS3_2"/>
    <property type="match status" value="1"/>
</dbReference>
<dbReference type="SMART" id="SM00825">
    <property type="entry name" value="PKS_KS"/>
    <property type="match status" value="1"/>
</dbReference>
<dbReference type="InterPro" id="IPR016035">
    <property type="entry name" value="Acyl_Trfase/lysoPLipase"/>
</dbReference>
<evidence type="ECO:0000256" key="1">
    <source>
        <dbReference type="ARBA" id="ARBA00022450"/>
    </source>
</evidence>
<dbReference type="SUPFAM" id="SSF47336">
    <property type="entry name" value="ACP-like"/>
    <property type="match status" value="1"/>
</dbReference>
<dbReference type="InterPro" id="IPR020841">
    <property type="entry name" value="PKS_Beta-ketoAc_synthase_dom"/>
</dbReference>
<dbReference type="CDD" id="cd00833">
    <property type="entry name" value="PKS"/>
    <property type="match status" value="1"/>
</dbReference>
<dbReference type="InterPro" id="IPR016039">
    <property type="entry name" value="Thiolase-like"/>
</dbReference>
<dbReference type="SUPFAM" id="SSF51735">
    <property type="entry name" value="NAD(P)-binding Rossmann-fold domains"/>
    <property type="match status" value="1"/>
</dbReference>
<dbReference type="Gene3D" id="3.40.47.10">
    <property type="match status" value="1"/>
</dbReference>
<dbReference type="SUPFAM" id="SSF55048">
    <property type="entry name" value="Probable ACP-binding domain of malonyl-CoA ACP transacylase"/>
    <property type="match status" value="1"/>
</dbReference>
<keyword evidence="1" id="KW-0596">Phosphopantetheine</keyword>
<dbReference type="InterPro" id="IPR014043">
    <property type="entry name" value="Acyl_transferase_dom"/>
</dbReference>
<dbReference type="InterPro" id="IPR018201">
    <property type="entry name" value="Ketoacyl_synth_AS"/>
</dbReference>
<keyword evidence="3" id="KW-0808">Transferase</keyword>
<dbReference type="Gene3D" id="3.30.70.250">
    <property type="entry name" value="Malonyl-CoA ACP transacylase, ACP-binding"/>
    <property type="match status" value="1"/>
</dbReference>
<gene>
    <name evidence="7" type="ORF">BKH20_00465</name>
</gene>
<dbReference type="SMART" id="SM00827">
    <property type="entry name" value="PKS_AT"/>
    <property type="match status" value="1"/>
</dbReference>